<evidence type="ECO:0000313" key="4">
    <source>
        <dbReference type="Proteomes" id="UP000813461"/>
    </source>
</evidence>
<evidence type="ECO:0000313" key="3">
    <source>
        <dbReference type="EMBL" id="KAH7070084.1"/>
    </source>
</evidence>
<accession>A0A8K0QTK4</accession>
<proteinExistence type="predicted"/>
<sequence>MAPIFVNPSAAVTRHTGKITQYLRIRAQQEYEEASLQLETKLRQSKDLIVGGKAYKDIGKAYNNFKTWHDRKPVALVRPKHRRRVEKASASTDTSSGCYREYFAERKRAEDKRIAWCRNSQARSPPAENALPLPPQISRPEHPKIQREVPKPEPQLSYMESVRSKHPPSEDPAKRNKSVFDMLASIPSLSNVTGVGAPSGHSGISDDPVLAKFNQDRHISHILELHQESQANQRAQWLEQQRQEAKAEAERQRKVAIFQHFCSRYDERVAKLVQLGPKFHAEMTKFDHAFEQDDLNLFCEAITALVTQVIEPAHAILQEMPAEIALETMGATELMNAWPLDKVDNILQQYTGPNMSNFNDETQHMLNYMMQGFHAICAPIFKAVPLANPLNQAPSQPFEAKPISVSFMHHPNAAPAPMTSQPKLQHQPQPQSESQPLAHAGQNADKNFASLADLIKSNAQAQVPAITITPPSFGGSILSGLAPTGTFHTSDDTSSGTTNPPSSDSNKVLVLKQGINDKVLDFQVEVGKLIKDGSVKASPRKAITDDLEWLDSYAGGETGLLGKEDCVMMKNEIRRVLIKIANLRDQKEKNKLATRELDVLANRVMKLWK</sequence>
<feature type="compositionally biased region" description="Polar residues" evidence="2">
    <location>
        <begin position="486"/>
        <end position="506"/>
    </location>
</feature>
<keyword evidence="1" id="KW-0175">Coiled coil</keyword>
<dbReference type="EMBL" id="JAGMVJ010000028">
    <property type="protein sequence ID" value="KAH7070084.1"/>
    <property type="molecule type" value="Genomic_DNA"/>
</dbReference>
<evidence type="ECO:0000256" key="1">
    <source>
        <dbReference type="SAM" id="Coils"/>
    </source>
</evidence>
<organism evidence="3 4">
    <name type="scientific">Paraphoma chrysanthemicola</name>
    <dbReference type="NCBI Taxonomy" id="798071"/>
    <lineage>
        <taxon>Eukaryota</taxon>
        <taxon>Fungi</taxon>
        <taxon>Dikarya</taxon>
        <taxon>Ascomycota</taxon>
        <taxon>Pezizomycotina</taxon>
        <taxon>Dothideomycetes</taxon>
        <taxon>Pleosporomycetidae</taxon>
        <taxon>Pleosporales</taxon>
        <taxon>Pleosporineae</taxon>
        <taxon>Phaeosphaeriaceae</taxon>
        <taxon>Paraphoma</taxon>
    </lineage>
</organism>
<dbReference type="AlphaFoldDB" id="A0A8K0QTK4"/>
<name>A0A8K0QTK4_9PLEO</name>
<feature type="region of interest" description="Disordered" evidence="2">
    <location>
        <begin position="408"/>
        <end position="440"/>
    </location>
</feature>
<comment type="caution">
    <text evidence="3">The sequence shown here is derived from an EMBL/GenBank/DDBJ whole genome shotgun (WGS) entry which is preliminary data.</text>
</comment>
<gene>
    <name evidence="3" type="ORF">FB567DRAFT_539835</name>
</gene>
<feature type="compositionally biased region" description="Low complexity" evidence="2">
    <location>
        <begin position="425"/>
        <end position="436"/>
    </location>
</feature>
<feature type="compositionally biased region" description="Basic and acidic residues" evidence="2">
    <location>
        <begin position="139"/>
        <end position="151"/>
    </location>
</feature>
<dbReference type="OrthoDB" id="3798353at2759"/>
<keyword evidence="4" id="KW-1185">Reference proteome</keyword>
<feature type="coiled-coil region" evidence="1">
    <location>
        <begin position="228"/>
        <end position="255"/>
    </location>
</feature>
<evidence type="ECO:0000256" key="2">
    <source>
        <dbReference type="SAM" id="MobiDB-lite"/>
    </source>
</evidence>
<protein>
    <submittedName>
        <fullName evidence="3">Uncharacterized protein</fullName>
    </submittedName>
</protein>
<reference evidence="3" key="1">
    <citation type="journal article" date="2021" name="Nat. Commun.">
        <title>Genetic determinants of endophytism in the Arabidopsis root mycobiome.</title>
        <authorList>
            <person name="Mesny F."/>
            <person name="Miyauchi S."/>
            <person name="Thiergart T."/>
            <person name="Pickel B."/>
            <person name="Atanasova L."/>
            <person name="Karlsson M."/>
            <person name="Huettel B."/>
            <person name="Barry K.W."/>
            <person name="Haridas S."/>
            <person name="Chen C."/>
            <person name="Bauer D."/>
            <person name="Andreopoulos W."/>
            <person name="Pangilinan J."/>
            <person name="LaButti K."/>
            <person name="Riley R."/>
            <person name="Lipzen A."/>
            <person name="Clum A."/>
            <person name="Drula E."/>
            <person name="Henrissat B."/>
            <person name="Kohler A."/>
            <person name="Grigoriev I.V."/>
            <person name="Martin F.M."/>
            <person name="Hacquard S."/>
        </authorList>
    </citation>
    <scope>NUCLEOTIDE SEQUENCE</scope>
    <source>
        <strain evidence="3">MPI-SDFR-AT-0120</strain>
    </source>
</reference>
<feature type="region of interest" description="Disordered" evidence="2">
    <location>
        <begin position="484"/>
        <end position="506"/>
    </location>
</feature>
<dbReference type="Proteomes" id="UP000813461">
    <property type="component" value="Unassembled WGS sequence"/>
</dbReference>
<feature type="region of interest" description="Disordered" evidence="2">
    <location>
        <begin position="120"/>
        <end position="175"/>
    </location>
</feature>